<accession>A0A843XF08</accession>
<dbReference type="EMBL" id="NMUH01007954">
    <property type="protein sequence ID" value="MQM18084.1"/>
    <property type="molecule type" value="Genomic_DNA"/>
</dbReference>
<sequence>MGPIVEFLRSPGAPLLVNVYPYFSNVGDPQNVDLDYAQFTMHVGHRRGGRLQRLLSTRTCSTPWWTPATSTSCRRLAARRPVGSQPPWRINARIYNTCRQRYKATASFSLTIASQTYKLTCCFQSGVAKSKIR</sequence>
<dbReference type="Gene3D" id="3.20.20.80">
    <property type="entry name" value="Glycosidases"/>
    <property type="match status" value="1"/>
</dbReference>
<comment type="similarity">
    <text evidence="1 4">Belongs to the glycosyl hydrolase 17 family.</text>
</comment>
<dbReference type="InterPro" id="IPR000490">
    <property type="entry name" value="Glyco_hydro_17"/>
</dbReference>
<organism evidence="5 6">
    <name type="scientific">Colocasia esculenta</name>
    <name type="common">Wild taro</name>
    <name type="synonym">Arum esculentum</name>
    <dbReference type="NCBI Taxonomy" id="4460"/>
    <lineage>
        <taxon>Eukaryota</taxon>
        <taxon>Viridiplantae</taxon>
        <taxon>Streptophyta</taxon>
        <taxon>Embryophyta</taxon>
        <taxon>Tracheophyta</taxon>
        <taxon>Spermatophyta</taxon>
        <taxon>Magnoliopsida</taxon>
        <taxon>Liliopsida</taxon>
        <taxon>Araceae</taxon>
        <taxon>Aroideae</taxon>
        <taxon>Colocasieae</taxon>
        <taxon>Colocasia</taxon>
    </lineage>
</organism>
<dbReference type="Pfam" id="PF00332">
    <property type="entry name" value="Glyco_hydro_17"/>
    <property type="match status" value="1"/>
</dbReference>
<dbReference type="GO" id="GO:0005975">
    <property type="term" value="P:carbohydrate metabolic process"/>
    <property type="evidence" value="ECO:0007669"/>
    <property type="project" value="InterPro"/>
</dbReference>
<evidence type="ECO:0000256" key="3">
    <source>
        <dbReference type="ARBA" id="ARBA00023295"/>
    </source>
</evidence>
<proteinExistence type="inferred from homology"/>
<evidence type="ECO:0008006" key="7">
    <source>
        <dbReference type="Google" id="ProtNLM"/>
    </source>
</evidence>
<keyword evidence="2" id="KW-0378">Hydrolase</keyword>
<keyword evidence="6" id="KW-1185">Reference proteome</keyword>
<reference evidence="5" key="1">
    <citation type="submission" date="2017-07" db="EMBL/GenBank/DDBJ databases">
        <title>Taro Niue Genome Assembly and Annotation.</title>
        <authorList>
            <person name="Atibalentja N."/>
            <person name="Keating K."/>
            <person name="Fields C.J."/>
        </authorList>
    </citation>
    <scope>NUCLEOTIDE SEQUENCE</scope>
    <source>
        <strain evidence="5">Niue_2</strain>
        <tissue evidence="5">Leaf</tissue>
    </source>
</reference>
<evidence type="ECO:0000256" key="2">
    <source>
        <dbReference type="ARBA" id="ARBA00022801"/>
    </source>
</evidence>
<name>A0A843XF08_COLES</name>
<evidence type="ECO:0000313" key="6">
    <source>
        <dbReference type="Proteomes" id="UP000652761"/>
    </source>
</evidence>
<comment type="caution">
    <text evidence="5">The sequence shown here is derived from an EMBL/GenBank/DDBJ whole genome shotgun (WGS) entry which is preliminary data.</text>
</comment>
<protein>
    <recommendedName>
        <fullName evidence="7">Glucan endo-1,3-beta-D-glucosidase</fullName>
    </recommendedName>
</protein>
<evidence type="ECO:0000313" key="5">
    <source>
        <dbReference type="EMBL" id="MQM18084.1"/>
    </source>
</evidence>
<evidence type="ECO:0000256" key="4">
    <source>
        <dbReference type="RuleBase" id="RU004335"/>
    </source>
</evidence>
<dbReference type="AlphaFoldDB" id="A0A843XF08"/>
<dbReference type="Proteomes" id="UP000652761">
    <property type="component" value="Unassembled WGS sequence"/>
</dbReference>
<dbReference type="GO" id="GO:0004553">
    <property type="term" value="F:hydrolase activity, hydrolyzing O-glycosyl compounds"/>
    <property type="evidence" value="ECO:0007669"/>
    <property type="project" value="InterPro"/>
</dbReference>
<dbReference type="SUPFAM" id="SSF51445">
    <property type="entry name" value="(Trans)glycosidases"/>
    <property type="match status" value="1"/>
</dbReference>
<dbReference type="InterPro" id="IPR017853">
    <property type="entry name" value="GH"/>
</dbReference>
<keyword evidence="3" id="KW-0326">Glycosidase</keyword>
<gene>
    <name evidence="5" type="ORF">Taro_051070</name>
</gene>
<evidence type="ECO:0000256" key="1">
    <source>
        <dbReference type="ARBA" id="ARBA00008773"/>
    </source>
</evidence>